<accession>A0AB34J949</accession>
<comment type="caution">
    <text evidence="2">The sequence shown here is derived from an EMBL/GenBank/DDBJ whole genome shotgun (WGS) entry which is preliminary data.</text>
</comment>
<gene>
    <name evidence="2" type="ORF">AB1Y20_004227</name>
</gene>
<sequence>MAPPQQTQHLSDPQTREVTAIFTFLDQDGDGQIGAAAALKLCSRLGYHVHQSDLSLKSASEQLSLDDVLRWCEAYATACQRSEELRLSQLFSLLHRGGGPPDAAVVGARELREYLEAQQHSVDHAVLDAFVEEVGDKGVLTCEQFKAFVRAGGSSLNDKQDSLGPQQLWWATR</sequence>
<dbReference type="EMBL" id="JBGBPQ010000012">
    <property type="protein sequence ID" value="KAL1515166.1"/>
    <property type="molecule type" value="Genomic_DNA"/>
</dbReference>
<dbReference type="InterPro" id="IPR002048">
    <property type="entry name" value="EF_hand_dom"/>
</dbReference>
<dbReference type="GO" id="GO:0005509">
    <property type="term" value="F:calcium ion binding"/>
    <property type="evidence" value="ECO:0007669"/>
    <property type="project" value="InterPro"/>
</dbReference>
<dbReference type="InterPro" id="IPR011992">
    <property type="entry name" value="EF-hand-dom_pair"/>
</dbReference>
<evidence type="ECO:0000259" key="1">
    <source>
        <dbReference type="PROSITE" id="PS50222"/>
    </source>
</evidence>
<dbReference type="SUPFAM" id="SSF47473">
    <property type="entry name" value="EF-hand"/>
    <property type="match status" value="1"/>
</dbReference>
<dbReference type="PROSITE" id="PS50222">
    <property type="entry name" value="EF_HAND_2"/>
    <property type="match status" value="1"/>
</dbReference>
<feature type="domain" description="EF-hand" evidence="1">
    <location>
        <begin position="13"/>
        <end position="48"/>
    </location>
</feature>
<name>A0AB34J949_PRYPA</name>
<dbReference type="AlphaFoldDB" id="A0AB34J949"/>
<keyword evidence="3" id="KW-1185">Reference proteome</keyword>
<proteinExistence type="predicted"/>
<organism evidence="2 3">
    <name type="scientific">Prymnesium parvum</name>
    <name type="common">Toxic golden alga</name>
    <dbReference type="NCBI Taxonomy" id="97485"/>
    <lineage>
        <taxon>Eukaryota</taxon>
        <taxon>Haptista</taxon>
        <taxon>Haptophyta</taxon>
        <taxon>Prymnesiophyceae</taxon>
        <taxon>Prymnesiales</taxon>
        <taxon>Prymnesiaceae</taxon>
        <taxon>Prymnesium</taxon>
    </lineage>
</organism>
<reference evidence="2 3" key="1">
    <citation type="journal article" date="2024" name="Science">
        <title>Giant polyketide synthase enzymes in the biosynthesis of giant marine polyether toxins.</title>
        <authorList>
            <person name="Fallon T.R."/>
            <person name="Shende V.V."/>
            <person name="Wierzbicki I.H."/>
            <person name="Pendleton A.L."/>
            <person name="Watervoot N.F."/>
            <person name="Auber R.P."/>
            <person name="Gonzalez D.J."/>
            <person name="Wisecaver J.H."/>
            <person name="Moore B.S."/>
        </authorList>
    </citation>
    <scope>NUCLEOTIDE SEQUENCE [LARGE SCALE GENOMIC DNA]</scope>
    <source>
        <strain evidence="2 3">12B1</strain>
    </source>
</reference>
<dbReference type="Gene3D" id="1.10.238.10">
    <property type="entry name" value="EF-hand"/>
    <property type="match status" value="1"/>
</dbReference>
<protein>
    <recommendedName>
        <fullName evidence="1">EF-hand domain-containing protein</fullName>
    </recommendedName>
</protein>
<evidence type="ECO:0000313" key="3">
    <source>
        <dbReference type="Proteomes" id="UP001515480"/>
    </source>
</evidence>
<evidence type="ECO:0000313" key="2">
    <source>
        <dbReference type="EMBL" id="KAL1515166.1"/>
    </source>
</evidence>
<dbReference type="Proteomes" id="UP001515480">
    <property type="component" value="Unassembled WGS sequence"/>
</dbReference>